<keyword evidence="10" id="KW-0175">Coiled coil</keyword>
<dbReference type="InterPro" id="IPR027640">
    <property type="entry name" value="Kinesin-like_fam"/>
</dbReference>
<dbReference type="GO" id="GO:0007018">
    <property type="term" value="P:microtubule-based movement"/>
    <property type="evidence" value="ECO:0007669"/>
    <property type="project" value="InterPro"/>
</dbReference>
<evidence type="ECO:0000313" key="12">
    <source>
        <dbReference type="EMBL" id="EHB06919.1"/>
    </source>
</evidence>
<dbReference type="InterPro" id="IPR027417">
    <property type="entry name" value="P-loop_NTPase"/>
</dbReference>
<reference evidence="12 13" key="1">
    <citation type="journal article" date="2011" name="Nature">
        <title>Genome sequencing reveals insights into physiology and longevity of the naked mole rat.</title>
        <authorList>
            <person name="Kim E.B."/>
            <person name="Fang X."/>
            <person name="Fushan A.A."/>
            <person name="Huang Z."/>
            <person name="Lobanov A.V."/>
            <person name="Han L."/>
            <person name="Marino S.M."/>
            <person name="Sun X."/>
            <person name="Turanov A.A."/>
            <person name="Yang P."/>
            <person name="Yim S.H."/>
            <person name="Zhao X."/>
            <person name="Kasaikina M.V."/>
            <person name="Stoletzki N."/>
            <person name="Peng C."/>
            <person name="Polak P."/>
            <person name="Xiong Z."/>
            <person name="Kiezun A."/>
            <person name="Zhu Y."/>
            <person name="Chen Y."/>
            <person name="Kryukov G.V."/>
            <person name="Zhang Q."/>
            <person name="Peshkin L."/>
            <person name="Yang L."/>
            <person name="Bronson R.T."/>
            <person name="Buffenstein R."/>
            <person name="Wang B."/>
            <person name="Han C."/>
            <person name="Li Q."/>
            <person name="Chen L."/>
            <person name="Zhao W."/>
            <person name="Sunyaev S.R."/>
            <person name="Park T.J."/>
            <person name="Zhang G."/>
            <person name="Wang J."/>
            <person name="Gladyshev V.N."/>
        </authorList>
    </citation>
    <scope>NUCLEOTIDE SEQUENCE [LARGE SCALE GENOMIC DNA]</scope>
</reference>
<gene>
    <name evidence="12" type="ORF">GW7_16650</name>
</gene>
<dbReference type="GO" id="GO:0005874">
    <property type="term" value="C:microtubule"/>
    <property type="evidence" value="ECO:0007669"/>
    <property type="project" value="UniProtKB-KW"/>
</dbReference>
<dbReference type="PROSITE" id="PS50067">
    <property type="entry name" value="KINESIN_MOTOR_2"/>
    <property type="match status" value="1"/>
</dbReference>
<keyword evidence="5 9" id="KW-0067">ATP-binding</keyword>
<evidence type="ECO:0000256" key="3">
    <source>
        <dbReference type="ARBA" id="ARBA00022701"/>
    </source>
</evidence>
<evidence type="ECO:0000256" key="9">
    <source>
        <dbReference type="RuleBase" id="RU000394"/>
    </source>
</evidence>
<dbReference type="GO" id="GO:0008017">
    <property type="term" value="F:microtubule binding"/>
    <property type="evidence" value="ECO:0007669"/>
    <property type="project" value="InterPro"/>
</dbReference>
<comment type="caution">
    <text evidence="8">Lacks conserved residue(s) required for the propagation of feature annotation.</text>
</comment>
<dbReference type="InParanoid" id="G5BCA8"/>
<keyword evidence="3 9" id="KW-0493">Microtubule</keyword>
<dbReference type="Proteomes" id="UP000006813">
    <property type="component" value="Unassembled WGS sequence"/>
</dbReference>
<comment type="subcellular location">
    <subcellularLocation>
        <location evidence="1">Cytoplasm</location>
        <location evidence="1">Cytoskeleton</location>
    </subcellularLocation>
</comment>
<evidence type="ECO:0000259" key="11">
    <source>
        <dbReference type="PROSITE" id="PS50067"/>
    </source>
</evidence>
<name>G5BCA8_HETGA</name>
<dbReference type="PROSITE" id="PS00411">
    <property type="entry name" value="KINESIN_MOTOR_1"/>
    <property type="match status" value="1"/>
</dbReference>
<comment type="similarity">
    <text evidence="8 9">Belongs to the TRAFAC class myosin-kinesin ATPase superfamily. Kinesin family.</text>
</comment>
<evidence type="ECO:0000313" key="13">
    <source>
        <dbReference type="Proteomes" id="UP000006813"/>
    </source>
</evidence>
<feature type="domain" description="Kinesin motor" evidence="11">
    <location>
        <begin position="1"/>
        <end position="147"/>
    </location>
</feature>
<dbReference type="AlphaFoldDB" id="G5BCA8"/>
<dbReference type="EMBL" id="JH169535">
    <property type="protein sequence ID" value="EHB06919.1"/>
    <property type="molecule type" value="Genomic_DNA"/>
</dbReference>
<evidence type="ECO:0000256" key="7">
    <source>
        <dbReference type="ARBA" id="ARBA00023212"/>
    </source>
</evidence>
<dbReference type="PANTHER" id="PTHR47971">
    <property type="entry name" value="KINESIN-RELATED PROTEIN 6"/>
    <property type="match status" value="1"/>
</dbReference>
<dbReference type="SMART" id="SM00129">
    <property type="entry name" value="KISc"/>
    <property type="match status" value="1"/>
</dbReference>
<dbReference type="PRINTS" id="PR00380">
    <property type="entry name" value="KINESINHEAVY"/>
</dbReference>
<keyword evidence="2" id="KW-0963">Cytoplasm</keyword>
<dbReference type="PANTHER" id="PTHR47971:SF8">
    <property type="entry name" value="KINESIN-LIKE PROTEIN"/>
    <property type="match status" value="1"/>
</dbReference>
<evidence type="ECO:0000256" key="6">
    <source>
        <dbReference type="ARBA" id="ARBA00023175"/>
    </source>
</evidence>
<keyword evidence="6 9" id="KW-0505">Motor protein</keyword>
<protein>
    <recommendedName>
        <fullName evidence="9">Kinesin-like protein</fullName>
    </recommendedName>
</protein>
<dbReference type="InterPro" id="IPR036961">
    <property type="entry name" value="Kinesin_motor_dom_sf"/>
</dbReference>
<proteinExistence type="inferred from homology"/>
<dbReference type="GO" id="GO:0007019">
    <property type="term" value="P:microtubule depolymerization"/>
    <property type="evidence" value="ECO:0007669"/>
    <property type="project" value="TreeGrafter"/>
</dbReference>
<dbReference type="InterPro" id="IPR019821">
    <property type="entry name" value="Kinesin_motor_CS"/>
</dbReference>
<dbReference type="GO" id="GO:0005524">
    <property type="term" value="F:ATP binding"/>
    <property type="evidence" value="ECO:0007669"/>
    <property type="project" value="UniProtKB-KW"/>
</dbReference>
<dbReference type="GO" id="GO:0003777">
    <property type="term" value="F:microtubule motor activity"/>
    <property type="evidence" value="ECO:0007669"/>
    <property type="project" value="InterPro"/>
</dbReference>
<evidence type="ECO:0000256" key="8">
    <source>
        <dbReference type="PROSITE-ProRule" id="PRU00283"/>
    </source>
</evidence>
<dbReference type="InterPro" id="IPR001752">
    <property type="entry name" value="Kinesin_motor_dom"/>
</dbReference>
<feature type="coiled-coil region" evidence="10">
    <location>
        <begin position="248"/>
        <end position="275"/>
    </location>
</feature>
<evidence type="ECO:0000256" key="10">
    <source>
        <dbReference type="SAM" id="Coils"/>
    </source>
</evidence>
<evidence type="ECO:0000256" key="5">
    <source>
        <dbReference type="ARBA" id="ARBA00022840"/>
    </source>
</evidence>
<dbReference type="STRING" id="10181.G5BCA8"/>
<evidence type="ECO:0000256" key="2">
    <source>
        <dbReference type="ARBA" id="ARBA00022490"/>
    </source>
</evidence>
<keyword evidence="4 9" id="KW-0547">Nucleotide-binding</keyword>
<organism evidence="12 13">
    <name type="scientific">Heterocephalus glaber</name>
    <name type="common">Naked mole rat</name>
    <dbReference type="NCBI Taxonomy" id="10181"/>
    <lineage>
        <taxon>Eukaryota</taxon>
        <taxon>Metazoa</taxon>
        <taxon>Chordata</taxon>
        <taxon>Craniata</taxon>
        <taxon>Vertebrata</taxon>
        <taxon>Euteleostomi</taxon>
        <taxon>Mammalia</taxon>
        <taxon>Eutheria</taxon>
        <taxon>Euarchontoglires</taxon>
        <taxon>Glires</taxon>
        <taxon>Rodentia</taxon>
        <taxon>Hystricomorpha</taxon>
        <taxon>Bathyergidae</taxon>
        <taxon>Heterocephalus</taxon>
    </lineage>
</organism>
<evidence type="ECO:0000256" key="1">
    <source>
        <dbReference type="ARBA" id="ARBA00004245"/>
    </source>
</evidence>
<accession>G5BCA8</accession>
<dbReference type="Gene3D" id="3.40.850.10">
    <property type="entry name" value="Kinesin motor domain"/>
    <property type="match status" value="1"/>
</dbReference>
<keyword evidence="7" id="KW-0206">Cytoskeleton</keyword>
<sequence length="275" mass="31018">MEEMMNLVELGNSSRTSGQTWVNTHSSRSHTVFQIILKSRGKLHGKFSLIDLAGNERGADTVKANQKRQLEGAEINMSLLALKECIRALGQNKPHTPFRGNKLKQVLRDSFIGQNSSTCMIATVSPGMTSCENTLNTLKYANRVKELAPEVRHYPCCLSRIGQEAPQILEKHMKNSQLPLQGNELRKIPCIQSDEEKPSEEIATLCTPLMKNRTSWKESSQWWENIQETADGINCDVEHCIAHSLSVLEQNIDVLNEIQKQLKLLRADLQKTKVE</sequence>
<evidence type="ECO:0000256" key="4">
    <source>
        <dbReference type="ARBA" id="ARBA00022741"/>
    </source>
</evidence>
<dbReference type="SUPFAM" id="SSF52540">
    <property type="entry name" value="P-loop containing nucleoside triphosphate hydrolases"/>
    <property type="match status" value="1"/>
</dbReference>
<dbReference type="Pfam" id="PF00225">
    <property type="entry name" value="Kinesin"/>
    <property type="match status" value="1"/>
</dbReference>